<keyword evidence="6" id="KW-0411">Iron-sulfur</keyword>
<organism evidence="10 11">
    <name type="scientific">Chondrus crispus</name>
    <name type="common">Carrageen Irish moss</name>
    <name type="synonym">Polymorpha crispa</name>
    <dbReference type="NCBI Taxonomy" id="2769"/>
    <lineage>
        <taxon>Eukaryota</taxon>
        <taxon>Rhodophyta</taxon>
        <taxon>Florideophyceae</taxon>
        <taxon>Rhodymeniophycidae</taxon>
        <taxon>Gigartinales</taxon>
        <taxon>Gigartinaceae</taxon>
        <taxon>Chondrus</taxon>
    </lineage>
</organism>
<keyword evidence="7" id="KW-0520">NAD</keyword>
<dbReference type="InterPro" id="IPR041921">
    <property type="entry name" value="NuoE_N"/>
</dbReference>
<dbReference type="GO" id="GO:0006120">
    <property type="term" value="P:mitochondrial electron transport, NADH to ubiquinone"/>
    <property type="evidence" value="ECO:0007669"/>
    <property type="project" value="UniProtKB-ARBA"/>
</dbReference>
<dbReference type="EMBL" id="HG002044">
    <property type="protein sequence ID" value="CDF39492.1"/>
    <property type="molecule type" value="Genomic_DNA"/>
</dbReference>
<dbReference type="Pfam" id="PF01257">
    <property type="entry name" value="2Fe-2S_thioredx"/>
    <property type="match status" value="1"/>
</dbReference>
<dbReference type="GO" id="GO:0003954">
    <property type="term" value="F:NADH dehydrogenase activity"/>
    <property type="evidence" value="ECO:0007669"/>
    <property type="project" value="TreeGrafter"/>
</dbReference>
<name>R7QLY4_CHOCR</name>
<keyword evidence="4" id="KW-1278">Translocase</keyword>
<dbReference type="PANTHER" id="PTHR10371">
    <property type="entry name" value="NADH DEHYDROGENASE UBIQUINONE FLAVOPROTEIN 2, MITOCHONDRIAL"/>
    <property type="match status" value="1"/>
</dbReference>
<dbReference type="PANTHER" id="PTHR10371:SF3">
    <property type="entry name" value="NADH DEHYDROGENASE [UBIQUINONE] FLAVOPROTEIN 2, MITOCHONDRIAL"/>
    <property type="match status" value="1"/>
</dbReference>
<protein>
    <submittedName>
        <fullName evidence="10">NUOE homolog, NADH dehydrogenase (Ubiquinone) subunit</fullName>
    </submittedName>
</protein>
<dbReference type="Proteomes" id="UP000012073">
    <property type="component" value="Unassembled WGS sequence"/>
</dbReference>
<evidence type="ECO:0000256" key="8">
    <source>
        <dbReference type="ARBA" id="ARBA00034078"/>
    </source>
</evidence>
<feature type="region of interest" description="Disordered" evidence="9">
    <location>
        <begin position="233"/>
        <end position="260"/>
    </location>
</feature>
<dbReference type="GO" id="GO:0051537">
    <property type="term" value="F:2 iron, 2 sulfur cluster binding"/>
    <property type="evidence" value="ECO:0007669"/>
    <property type="project" value="UniProtKB-KW"/>
</dbReference>
<dbReference type="InterPro" id="IPR042128">
    <property type="entry name" value="NuoE_dom"/>
</dbReference>
<dbReference type="OMA" id="ERTMHYL"/>
<keyword evidence="10" id="KW-0830">Ubiquinone</keyword>
<sequence>MAMLRAGASALRRVSRVSRVAPSAPALIADEAALLRPAAMQKRGAWSPTAPAYAGGLNVHRDSADNTVDTPFDFSDENYAQIQTILKRYPKNYAASAVIPLLDLAQRQNGGWLPLSAMNKVAKLLGMAPIRVYEVASFYTMFNRDKIGKYNVQVCTTTPCMLRGAYDILDAVKEHLGVEVGGDTADGLFHVMEAECLGACVNAPMVQINDHFYEDLTKKTVKSVLSDLKAGRQPKIGPQIDRNGCEGPQGRTSLKTPAGGPFCRDLAAAKEAQEKAQ</sequence>
<keyword evidence="3" id="KW-0479">Metal-binding</keyword>
<keyword evidence="2" id="KW-0001">2Fe-2S</keyword>
<keyword evidence="5" id="KW-0408">Iron</keyword>
<dbReference type="GO" id="GO:0008137">
    <property type="term" value="F:NADH dehydrogenase (ubiquinone) activity"/>
    <property type="evidence" value="ECO:0007669"/>
    <property type="project" value="UniProtKB-ARBA"/>
</dbReference>
<comment type="cofactor">
    <cofactor evidence="8">
        <name>[2Fe-2S] cluster</name>
        <dbReference type="ChEBI" id="CHEBI:190135"/>
    </cofactor>
</comment>
<dbReference type="SUPFAM" id="SSF52833">
    <property type="entry name" value="Thioredoxin-like"/>
    <property type="match status" value="1"/>
</dbReference>
<dbReference type="OrthoDB" id="10254187at2759"/>
<dbReference type="GO" id="GO:0046872">
    <property type="term" value="F:metal ion binding"/>
    <property type="evidence" value="ECO:0007669"/>
    <property type="project" value="UniProtKB-KW"/>
</dbReference>
<evidence type="ECO:0000256" key="6">
    <source>
        <dbReference type="ARBA" id="ARBA00023014"/>
    </source>
</evidence>
<dbReference type="Gramene" id="CDF39492">
    <property type="protein sequence ID" value="CDF39492"/>
    <property type="gene ID" value="CHC_T00009333001"/>
</dbReference>
<dbReference type="GO" id="GO:1902494">
    <property type="term" value="C:catalytic complex"/>
    <property type="evidence" value="ECO:0007669"/>
    <property type="project" value="UniProtKB-ARBA"/>
</dbReference>
<accession>R7QLY4</accession>
<dbReference type="NCBIfam" id="TIGR01958">
    <property type="entry name" value="nuoE_fam"/>
    <property type="match status" value="1"/>
</dbReference>
<evidence type="ECO:0000256" key="1">
    <source>
        <dbReference type="ARBA" id="ARBA00010643"/>
    </source>
</evidence>
<dbReference type="InterPro" id="IPR002023">
    <property type="entry name" value="NuoE-like"/>
</dbReference>
<dbReference type="RefSeq" id="XP_005719403.1">
    <property type="nucleotide sequence ID" value="XM_005719346.1"/>
</dbReference>
<gene>
    <name evidence="10" type="ORF">CHC_T00009333001</name>
</gene>
<evidence type="ECO:0000256" key="5">
    <source>
        <dbReference type="ARBA" id="ARBA00023004"/>
    </source>
</evidence>
<dbReference type="FunFam" id="1.10.10.1590:FF:000001">
    <property type="entry name" value="NADH-quinone oxidoreductase subunit E"/>
    <property type="match status" value="1"/>
</dbReference>
<evidence type="ECO:0000313" key="10">
    <source>
        <dbReference type="EMBL" id="CDF39492.1"/>
    </source>
</evidence>
<dbReference type="FunFam" id="3.40.30.10:FF:000022">
    <property type="entry name" value="NADH dehydrogenase flavoprotein 2, mitochondrial"/>
    <property type="match status" value="1"/>
</dbReference>
<evidence type="ECO:0000256" key="4">
    <source>
        <dbReference type="ARBA" id="ARBA00022967"/>
    </source>
</evidence>
<evidence type="ECO:0000256" key="9">
    <source>
        <dbReference type="SAM" id="MobiDB-lite"/>
    </source>
</evidence>
<dbReference type="KEGG" id="ccp:CHC_T00009333001"/>
<proteinExistence type="inferred from homology"/>
<dbReference type="Gene3D" id="1.10.10.1590">
    <property type="entry name" value="NADH-quinone oxidoreductase subunit E"/>
    <property type="match status" value="1"/>
</dbReference>
<evidence type="ECO:0000313" key="11">
    <source>
        <dbReference type="Proteomes" id="UP000012073"/>
    </source>
</evidence>
<evidence type="ECO:0000256" key="7">
    <source>
        <dbReference type="ARBA" id="ARBA00023027"/>
    </source>
</evidence>
<evidence type="ECO:0000256" key="3">
    <source>
        <dbReference type="ARBA" id="ARBA00022723"/>
    </source>
</evidence>
<comment type="similarity">
    <text evidence="1">Belongs to the complex I 24 kDa subunit family.</text>
</comment>
<dbReference type="GO" id="GO:0005743">
    <property type="term" value="C:mitochondrial inner membrane"/>
    <property type="evidence" value="ECO:0007669"/>
    <property type="project" value="UniProtKB-ARBA"/>
</dbReference>
<dbReference type="GeneID" id="17327120"/>
<keyword evidence="11" id="KW-1185">Reference proteome</keyword>
<dbReference type="STRING" id="2769.R7QLY4"/>
<reference evidence="11" key="1">
    <citation type="journal article" date="2013" name="Proc. Natl. Acad. Sci. U.S.A.">
        <title>Genome structure and metabolic features in the red seaweed Chondrus crispus shed light on evolution of the Archaeplastida.</title>
        <authorList>
            <person name="Collen J."/>
            <person name="Porcel B."/>
            <person name="Carre W."/>
            <person name="Ball S.G."/>
            <person name="Chaparro C."/>
            <person name="Tonon T."/>
            <person name="Barbeyron T."/>
            <person name="Michel G."/>
            <person name="Noel B."/>
            <person name="Valentin K."/>
            <person name="Elias M."/>
            <person name="Artiguenave F."/>
            <person name="Arun A."/>
            <person name="Aury J.M."/>
            <person name="Barbosa-Neto J.F."/>
            <person name="Bothwell J.H."/>
            <person name="Bouget F.Y."/>
            <person name="Brillet L."/>
            <person name="Cabello-Hurtado F."/>
            <person name="Capella-Gutierrez S."/>
            <person name="Charrier B."/>
            <person name="Cladiere L."/>
            <person name="Cock J.M."/>
            <person name="Coelho S.M."/>
            <person name="Colleoni C."/>
            <person name="Czjzek M."/>
            <person name="Da Silva C."/>
            <person name="Delage L."/>
            <person name="Denoeud F."/>
            <person name="Deschamps P."/>
            <person name="Dittami S.M."/>
            <person name="Gabaldon T."/>
            <person name="Gachon C.M."/>
            <person name="Groisillier A."/>
            <person name="Herve C."/>
            <person name="Jabbari K."/>
            <person name="Katinka M."/>
            <person name="Kloareg B."/>
            <person name="Kowalczyk N."/>
            <person name="Labadie K."/>
            <person name="Leblanc C."/>
            <person name="Lopez P.J."/>
            <person name="McLachlan D.H."/>
            <person name="Meslet-Cladiere L."/>
            <person name="Moustafa A."/>
            <person name="Nehr Z."/>
            <person name="Nyvall Collen P."/>
            <person name="Panaud O."/>
            <person name="Partensky F."/>
            <person name="Poulain J."/>
            <person name="Rensing S.A."/>
            <person name="Rousvoal S."/>
            <person name="Samson G."/>
            <person name="Symeonidi A."/>
            <person name="Weissenbach J."/>
            <person name="Zambounis A."/>
            <person name="Wincker P."/>
            <person name="Boyen C."/>
        </authorList>
    </citation>
    <scope>NUCLEOTIDE SEQUENCE [LARGE SCALE GENOMIC DNA]</scope>
    <source>
        <strain evidence="11">cv. Stackhouse</strain>
    </source>
</reference>
<dbReference type="AlphaFoldDB" id="R7QLY4"/>
<dbReference type="CDD" id="cd03064">
    <property type="entry name" value="TRX_Fd_NuoE"/>
    <property type="match status" value="1"/>
</dbReference>
<dbReference type="Gene3D" id="3.40.30.10">
    <property type="entry name" value="Glutaredoxin"/>
    <property type="match status" value="1"/>
</dbReference>
<dbReference type="NCBIfam" id="NF005725">
    <property type="entry name" value="PRK07539.1-5"/>
    <property type="match status" value="1"/>
</dbReference>
<dbReference type="GO" id="GO:0098796">
    <property type="term" value="C:membrane protein complex"/>
    <property type="evidence" value="ECO:0007669"/>
    <property type="project" value="UniProtKB-ARBA"/>
</dbReference>
<evidence type="ECO:0000256" key="2">
    <source>
        <dbReference type="ARBA" id="ARBA00022714"/>
    </source>
</evidence>
<dbReference type="InterPro" id="IPR036249">
    <property type="entry name" value="Thioredoxin-like_sf"/>
</dbReference>